<keyword evidence="12" id="KW-1185">Reference proteome</keyword>
<feature type="domain" description="Membrane insertase YidC/Oxa/ALB C-terminal" evidence="10">
    <location>
        <begin position="91"/>
        <end position="274"/>
    </location>
</feature>
<name>A0A0L0BSY7_LUCCU</name>
<dbReference type="OMA" id="TRIGPIM"/>
<evidence type="ECO:0000256" key="9">
    <source>
        <dbReference type="RuleBase" id="RU003945"/>
    </source>
</evidence>
<dbReference type="Pfam" id="PF02096">
    <property type="entry name" value="60KD_IMP"/>
    <property type="match status" value="1"/>
</dbReference>
<dbReference type="InterPro" id="IPR001708">
    <property type="entry name" value="YidC/ALB3/OXA1/COX18"/>
</dbReference>
<dbReference type="STRING" id="7375.A0A0L0BSY7"/>
<evidence type="ECO:0000259" key="10">
    <source>
        <dbReference type="Pfam" id="PF02096"/>
    </source>
</evidence>
<evidence type="ECO:0000256" key="2">
    <source>
        <dbReference type="ARBA" id="ARBA00009877"/>
    </source>
</evidence>
<evidence type="ECO:0000256" key="5">
    <source>
        <dbReference type="ARBA" id="ARBA00022946"/>
    </source>
</evidence>
<dbReference type="GO" id="GO:0005743">
    <property type="term" value="C:mitochondrial inner membrane"/>
    <property type="evidence" value="ECO:0007669"/>
    <property type="project" value="UniProtKB-SubCell"/>
</dbReference>
<evidence type="ECO:0000313" key="12">
    <source>
        <dbReference type="Proteomes" id="UP000037069"/>
    </source>
</evidence>
<dbReference type="PANTHER" id="PTHR12428:SF66">
    <property type="entry name" value="MITOCHONDRIAL INNER MEMBRANE PROTEIN OXA1L"/>
    <property type="match status" value="1"/>
</dbReference>
<dbReference type="GO" id="GO:0032979">
    <property type="term" value="P:protein insertion into mitochondrial inner membrane from matrix"/>
    <property type="evidence" value="ECO:0007669"/>
    <property type="project" value="TreeGrafter"/>
</dbReference>
<evidence type="ECO:0000313" key="11">
    <source>
        <dbReference type="EMBL" id="KNC23136.1"/>
    </source>
</evidence>
<keyword evidence="3 9" id="KW-0812">Transmembrane</keyword>
<organism evidence="11 12">
    <name type="scientific">Lucilia cuprina</name>
    <name type="common">Green bottle fly</name>
    <name type="synonym">Australian sheep blowfly</name>
    <dbReference type="NCBI Taxonomy" id="7375"/>
    <lineage>
        <taxon>Eukaryota</taxon>
        <taxon>Metazoa</taxon>
        <taxon>Ecdysozoa</taxon>
        <taxon>Arthropoda</taxon>
        <taxon>Hexapoda</taxon>
        <taxon>Insecta</taxon>
        <taxon>Pterygota</taxon>
        <taxon>Neoptera</taxon>
        <taxon>Endopterygota</taxon>
        <taxon>Diptera</taxon>
        <taxon>Brachycera</taxon>
        <taxon>Muscomorpha</taxon>
        <taxon>Oestroidea</taxon>
        <taxon>Calliphoridae</taxon>
        <taxon>Luciliinae</taxon>
        <taxon>Lucilia</taxon>
    </lineage>
</organism>
<reference evidence="11 12" key="1">
    <citation type="journal article" date="2015" name="Nat. Commun.">
        <title>Lucilia cuprina genome unlocks parasitic fly biology to underpin future interventions.</title>
        <authorList>
            <person name="Anstead C.A."/>
            <person name="Korhonen P.K."/>
            <person name="Young N.D."/>
            <person name="Hall R.S."/>
            <person name="Jex A.R."/>
            <person name="Murali S.C."/>
            <person name="Hughes D.S."/>
            <person name="Lee S.F."/>
            <person name="Perry T."/>
            <person name="Stroehlein A.J."/>
            <person name="Ansell B.R."/>
            <person name="Breugelmans B."/>
            <person name="Hofmann A."/>
            <person name="Qu J."/>
            <person name="Dugan S."/>
            <person name="Lee S.L."/>
            <person name="Chao H."/>
            <person name="Dinh H."/>
            <person name="Han Y."/>
            <person name="Doddapaneni H.V."/>
            <person name="Worley K.C."/>
            <person name="Muzny D.M."/>
            <person name="Ioannidis P."/>
            <person name="Waterhouse R.M."/>
            <person name="Zdobnov E.M."/>
            <person name="James P.J."/>
            <person name="Bagnall N.H."/>
            <person name="Kotze A.C."/>
            <person name="Gibbs R.A."/>
            <person name="Richards S."/>
            <person name="Batterham P."/>
            <person name="Gasser R.B."/>
        </authorList>
    </citation>
    <scope>NUCLEOTIDE SEQUENCE [LARGE SCALE GENOMIC DNA]</scope>
    <source>
        <strain evidence="11 12">LS</strain>
        <tissue evidence="11">Full body</tissue>
    </source>
</reference>
<feature type="non-terminal residue" evidence="11">
    <location>
        <position position="394"/>
    </location>
</feature>
<keyword evidence="4" id="KW-0999">Mitochondrion inner membrane</keyword>
<evidence type="ECO:0000256" key="7">
    <source>
        <dbReference type="ARBA" id="ARBA00023128"/>
    </source>
</evidence>
<dbReference type="NCBIfam" id="TIGR03592">
    <property type="entry name" value="yidC_oxa1_cterm"/>
    <property type="match status" value="1"/>
</dbReference>
<dbReference type="PANTHER" id="PTHR12428">
    <property type="entry name" value="OXA1"/>
    <property type="match status" value="1"/>
</dbReference>
<comment type="caution">
    <text evidence="11">The sequence shown here is derived from an EMBL/GenBank/DDBJ whole genome shotgun (WGS) entry which is preliminary data.</text>
</comment>
<protein>
    <recommendedName>
        <fullName evidence="10">Membrane insertase YidC/Oxa/ALB C-terminal domain-containing protein</fullName>
    </recommendedName>
</protein>
<evidence type="ECO:0000256" key="6">
    <source>
        <dbReference type="ARBA" id="ARBA00022989"/>
    </source>
</evidence>
<dbReference type="EMBL" id="JRES01001411">
    <property type="protein sequence ID" value="KNC23136.1"/>
    <property type="molecule type" value="Genomic_DNA"/>
</dbReference>
<dbReference type="OrthoDB" id="2148490at2759"/>
<evidence type="ECO:0000256" key="8">
    <source>
        <dbReference type="ARBA" id="ARBA00023136"/>
    </source>
</evidence>
<evidence type="ECO:0000256" key="1">
    <source>
        <dbReference type="ARBA" id="ARBA00004448"/>
    </source>
</evidence>
<feature type="non-terminal residue" evidence="11">
    <location>
        <position position="1"/>
    </location>
</feature>
<comment type="similarity">
    <text evidence="2 9">Belongs to the OXA1/ALB3/YidC family.</text>
</comment>
<evidence type="ECO:0000256" key="3">
    <source>
        <dbReference type="ARBA" id="ARBA00022692"/>
    </source>
</evidence>
<comment type="subcellular location">
    <subcellularLocation>
        <location evidence="9">Membrane</location>
        <topology evidence="9">Multi-pass membrane protein</topology>
    </subcellularLocation>
    <subcellularLocation>
        <location evidence="1">Mitochondrion inner membrane</location>
        <topology evidence="1">Multi-pass membrane protein</topology>
    </subcellularLocation>
</comment>
<keyword evidence="6" id="KW-1133">Transmembrane helix</keyword>
<proteinExistence type="inferred from homology"/>
<keyword evidence="7" id="KW-0496">Mitochondrion</keyword>
<dbReference type="InterPro" id="IPR028055">
    <property type="entry name" value="YidC/Oxa/ALB_C"/>
</dbReference>
<keyword evidence="5" id="KW-0809">Transit peptide</keyword>
<keyword evidence="8" id="KW-0472">Membrane</keyword>
<dbReference type="GO" id="GO:0032977">
    <property type="term" value="F:membrane insertase activity"/>
    <property type="evidence" value="ECO:0007669"/>
    <property type="project" value="InterPro"/>
</dbReference>
<dbReference type="AlphaFoldDB" id="A0A0L0BSY7"/>
<sequence>TSPALKFSPFNALTFKRYKSDLPNDVLNSISNIGASSPDPSSIIPIDQLPAIAGDQIGLFQSIGLNESLIWPTGIFQHVFEYVHVYTGLPWWATIIGVTVGVRSLMLPIYIKSAETNMKMAKIKPEIEKIALEARSQDPQIVQQAMLKQHQLMQSNKIKPLNMVKPMLGVPIFFGIFNSLRGMASVPVDGFTTQGLLWFTNLAASDPYCLLQTVTASLYALSFKFLGNELSPNQNLNGNTMKRLSLIMPFIAVPLTRNLPAGICLYFAVNAICATKGTAQNILSGKTPKDCIAVLTSFDYDKYVEINKLPLRSESENHHSTLPVKNLILIFHGVGQKLSDSYARVNFVYAIDKLRIQISELIKSANEDEKLANLDGRFLILPVNWRMLISHEAQ</sequence>
<accession>A0A0L0BSY7</accession>
<dbReference type="Proteomes" id="UP000037069">
    <property type="component" value="Unassembled WGS sequence"/>
</dbReference>
<dbReference type="CDD" id="cd20069">
    <property type="entry name" value="5TM_Oxa1-like"/>
    <property type="match status" value="1"/>
</dbReference>
<gene>
    <name evidence="11" type="ORF">FF38_01103</name>
</gene>
<evidence type="ECO:0000256" key="4">
    <source>
        <dbReference type="ARBA" id="ARBA00022792"/>
    </source>
</evidence>